<protein>
    <submittedName>
        <fullName evidence="8">Uncharacterized ABC transporter permease ybbP</fullName>
    </submittedName>
</protein>
<feature type="domain" description="ABC3 transporter permease C-terminal" evidence="7">
    <location>
        <begin position="664"/>
        <end position="772"/>
    </location>
</feature>
<gene>
    <name evidence="8" type="ORF">yberc0001_14570</name>
</gene>
<evidence type="ECO:0000256" key="4">
    <source>
        <dbReference type="ARBA" id="ARBA00022989"/>
    </source>
</evidence>
<dbReference type="PANTHER" id="PTHR30287">
    <property type="entry name" value="MEMBRANE COMPONENT OF PREDICTED ABC SUPERFAMILY METABOLITE UPTAKE TRANSPORTER"/>
    <property type="match status" value="1"/>
</dbReference>
<reference evidence="8" key="1">
    <citation type="submission" date="2008-12" db="EMBL/GenBank/DDBJ databases">
        <title>Annotation of the Yersinia bercovieri ATCC 43970 genome.</title>
        <authorList>
            <person name="Read T.D."/>
            <person name="Akmal A."/>
            <person name="Bishop-Lilly K."/>
            <person name="Chen P.E."/>
            <person name="Cook C."/>
            <person name="Kiley M.P."/>
            <person name="Lentz S."/>
            <person name="Mateczun A."/>
            <person name="Nagarajan N."/>
            <person name="Nolan N."/>
            <person name="Osborne B.I."/>
            <person name="Pop M."/>
            <person name="Sozhamannan S."/>
            <person name="Stewart A.C."/>
            <person name="Sulakvelidze A."/>
            <person name="Thomason B."/>
            <person name="Willner K."/>
            <person name="Zwick M.E."/>
        </authorList>
    </citation>
    <scope>NUCLEOTIDE SEQUENCE [LARGE SCALE GENOMIC DNA]</scope>
    <source>
        <strain evidence="8">ATCC 43970</strain>
    </source>
</reference>
<evidence type="ECO:0000313" key="9">
    <source>
        <dbReference type="Proteomes" id="UP000010319"/>
    </source>
</evidence>
<evidence type="ECO:0000259" key="7">
    <source>
        <dbReference type="Pfam" id="PF02687"/>
    </source>
</evidence>
<evidence type="ECO:0000256" key="3">
    <source>
        <dbReference type="ARBA" id="ARBA00022692"/>
    </source>
</evidence>
<proteinExistence type="predicted"/>
<feature type="transmembrane region" description="Helical" evidence="6">
    <location>
        <begin position="270"/>
        <end position="292"/>
    </location>
</feature>
<feature type="transmembrane region" description="Helical" evidence="6">
    <location>
        <begin position="748"/>
        <end position="771"/>
    </location>
</feature>
<keyword evidence="5 6" id="KW-0472">Membrane</keyword>
<comment type="caution">
    <text evidence="8">The sequence shown here is derived from an EMBL/GenBank/DDBJ whole genome shotgun (WGS) entry which is preliminary data.</text>
</comment>
<keyword evidence="4 6" id="KW-1133">Transmembrane helix</keyword>
<feature type="transmembrane region" description="Helical" evidence="6">
    <location>
        <begin position="709"/>
        <end position="728"/>
    </location>
</feature>
<name>A0ABP2E455_YERBE</name>
<feature type="transmembrane region" description="Helical" evidence="6">
    <location>
        <begin position="312"/>
        <end position="331"/>
    </location>
</feature>
<feature type="domain" description="ABC3 transporter permease C-terminal" evidence="7">
    <location>
        <begin position="222"/>
        <end position="339"/>
    </location>
</feature>
<evidence type="ECO:0000256" key="1">
    <source>
        <dbReference type="ARBA" id="ARBA00004651"/>
    </source>
</evidence>
<evidence type="ECO:0000256" key="5">
    <source>
        <dbReference type="ARBA" id="ARBA00023136"/>
    </source>
</evidence>
<dbReference type="EMBL" id="AALC02000044">
    <property type="protein sequence ID" value="EEQ05770.1"/>
    <property type="molecule type" value="Genomic_DNA"/>
</dbReference>
<evidence type="ECO:0000256" key="2">
    <source>
        <dbReference type="ARBA" id="ARBA00022475"/>
    </source>
</evidence>
<feature type="transmembrane region" description="Helical" evidence="6">
    <location>
        <begin position="218"/>
        <end position="238"/>
    </location>
</feature>
<comment type="subcellular location">
    <subcellularLocation>
        <location evidence="1">Cell membrane</location>
        <topology evidence="1">Multi-pass membrane protein</topology>
    </subcellularLocation>
</comment>
<organism evidence="8 9">
    <name type="scientific">Yersinia bercovieri ATCC 43970</name>
    <dbReference type="NCBI Taxonomy" id="349968"/>
    <lineage>
        <taxon>Bacteria</taxon>
        <taxon>Pseudomonadati</taxon>
        <taxon>Pseudomonadota</taxon>
        <taxon>Gammaproteobacteria</taxon>
        <taxon>Enterobacterales</taxon>
        <taxon>Yersiniaceae</taxon>
        <taxon>Yersinia</taxon>
    </lineage>
</organism>
<feature type="transmembrane region" description="Helical" evidence="6">
    <location>
        <begin position="352"/>
        <end position="372"/>
    </location>
</feature>
<feature type="transmembrane region" description="Helical" evidence="6">
    <location>
        <begin position="378"/>
        <end position="404"/>
    </location>
</feature>
<accession>A0ABP2E455</accession>
<dbReference type="InterPro" id="IPR003838">
    <property type="entry name" value="ABC3_permease_C"/>
</dbReference>
<dbReference type="PANTHER" id="PTHR30287:SF1">
    <property type="entry name" value="INNER MEMBRANE PROTEIN"/>
    <property type="match status" value="1"/>
</dbReference>
<feature type="transmembrane region" description="Helical" evidence="6">
    <location>
        <begin position="425"/>
        <end position="448"/>
    </location>
</feature>
<sequence>MACVLALGTISDRMEKGLSQQSRDFLAGDRVLSAAHPVPEGWLLEAKQQGLTVSRQLSFMTMTFAGDRPQLADVKATDLAYPLYGKLETQPAGARLEPGTVLVAPRLLSLLGVKVGDRLEVGDTSLKIVGEVIQEPDSGFNPFQTSPRILINLIDVEKTGAIQPGSRLTYRYMFAGSPQAVAQFSDWLTPQLKPEQRWYGLQESGGALGKSLQRAQQFLLLSALLTLLLSIAAVAVAMGHYCRSRYDLVAVLKTLGAGRRALRRLIIGQWLAVLVLAGLCGSLIGLLFEGILVRLLSPVLPAALPAAGAWPWVWSMGSLVLISLLVGIRPYRQLLATQPLRVLRRDVSANVWPLRYFIPVMMVIVVGLLALLMGGNSLLWAILGGMVVLALLLGVIGWGGLLLLRRLTVTRLSLRLAINRLLRQPWMTLTQLAAFSLSFMLLALLLVLRGDLLDRWQQQLPPDSPNYFLLNMTPQQVPQVTEFLAQHQITPATFYPIVRVRLSEINQQLATERVHEDDPGGEAVNRELNLTWQQDLPAHNILTAGQWPPKADEVSMEQGIAERLGIKIGDKLTFSGDTQSFEATVSSIRQVDWESLRPNFYFIFPPGALDKQPQTWLTSFRYQGDGEALTQLNRQFPTLSLLDIGAMLKQVGQVLQQVSRALEVMVVLVIICGTLLLLAQVQVGMRQRRQELVVYRTLGASKRLLRGTLWWEFALLGLVAGLAAAIGAEAALWALQRLVFDFPWQPNWVMWWLLPLAAALLLSLCGGWLGARLLQGRALFRNYEG</sequence>
<dbReference type="InterPro" id="IPR049727">
    <property type="entry name" value="YbbP"/>
</dbReference>
<keyword evidence="9" id="KW-1185">Reference proteome</keyword>
<keyword evidence="2" id="KW-1003">Cell membrane</keyword>
<dbReference type="Pfam" id="PF02687">
    <property type="entry name" value="FtsX"/>
    <property type="match status" value="2"/>
</dbReference>
<evidence type="ECO:0000256" key="6">
    <source>
        <dbReference type="SAM" id="Phobius"/>
    </source>
</evidence>
<dbReference type="Proteomes" id="UP000010319">
    <property type="component" value="Unassembled WGS sequence"/>
</dbReference>
<evidence type="ECO:0000313" key="8">
    <source>
        <dbReference type="EMBL" id="EEQ05770.1"/>
    </source>
</evidence>
<feature type="transmembrane region" description="Helical" evidence="6">
    <location>
        <begin position="661"/>
        <end position="679"/>
    </location>
</feature>
<keyword evidence="3 6" id="KW-0812">Transmembrane</keyword>
<dbReference type="NCBIfam" id="NF041854">
    <property type="entry name" value="ABC_perm_YbbP"/>
    <property type="match status" value="1"/>
</dbReference>
<dbReference type="InterPro" id="IPR038766">
    <property type="entry name" value="Membrane_comp_ABC_pdt"/>
</dbReference>